<keyword evidence="2" id="KW-1185">Reference proteome</keyword>
<comment type="caution">
    <text evidence="1">The sequence shown here is derived from an EMBL/GenBank/DDBJ whole genome shotgun (WGS) entry which is preliminary data.</text>
</comment>
<dbReference type="InterPro" id="IPR027417">
    <property type="entry name" value="P-loop_NTPase"/>
</dbReference>
<dbReference type="EMBL" id="MQSV01000006">
    <property type="protein sequence ID" value="OKL46213.1"/>
    <property type="molecule type" value="Genomic_DNA"/>
</dbReference>
<sequence length="168" mass="18758">MLLDGPAGTGKTTMGRWLVQELSARAASGKHPEYEPWANVQLLSMDSFYPGWDGLAAAQTILEQQILASVKPQYPTWDWELNVPGPAVKIDPTVPLIIEGCGAITPRSYLSAHFTIWVEILDTQRRKDRALGRDGEIFAPHWERWADQEAAHWDASHPRDLADLALFG</sequence>
<protein>
    <recommendedName>
        <fullName evidence="3">Uridine kinase</fullName>
    </recommendedName>
</protein>
<name>A0A1Q5PJV1_9ACTO</name>
<evidence type="ECO:0000313" key="2">
    <source>
        <dbReference type="Proteomes" id="UP000186785"/>
    </source>
</evidence>
<dbReference type="Gene3D" id="3.40.50.300">
    <property type="entry name" value="P-loop containing nucleotide triphosphate hydrolases"/>
    <property type="match status" value="1"/>
</dbReference>
<accession>A0A1Q5PJV1</accession>
<dbReference type="SUPFAM" id="SSF52540">
    <property type="entry name" value="P-loop containing nucleoside triphosphate hydrolases"/>
    <property type="match status" value="1"/>
</dbReference>
<dbReference type="Proteomes" id="UP000186785">
    <property type="component" value="Unassembled WGS sequence"/>
</dbReference>
<evidence type="ECO:0008006" key="3">
    <source>
        <dbReference type="Google" id="ProtNLM"/>
    </source>
</evidence>
<organism evidence="1 2">
    <name type="scientific">Boudabousia liubingyangii</name>
    <dbReference type="NCBI Taxonomy" id="1921764"/>
    <lineage>
        <taxon>Bacteria</taxon>
        <taxon>Bacillati</taxon>
        <taxon>Actinomycetota</taxon>
        <taxon>Actinomycetes</taxon>
        <taxon>Actinomycetales</taxon>
        <taxon>Actinomycetaceae</taxon>
        <taxon>Boudabousia</taxon>
    </lineage>
</organism>
<evidence type="ECO:0000313" key="1">
    <source>
        <dbReference type="EMBL" id="OKL46213.1"/>
    </source>
</evidence>
<dbReference type="STRING" id="1921764.BSR28_07035"/>
<proteinExistence type="predicted"/>
<dbReference type="AlphaFoldDB" id="A0A1Q5PJV1"/>
<reference evidence="1 2" key="1">
    <citation type="submission" date="2016-11" db="EMBL/GenBank/DDBJ databases">
        <title>Actinomyces gypaetusis sp. nov. isolated from the vulture Gypaetus barbatus in Qinghai Tibet Plateau China.</title>
        <authorList>
            <person name="Meng X."/>
        </authorList>
    </citation>
    <scope>NUCLEOTIDE SEQUENCE [LARGE SCALE GENOMIC DNA]</scope>
    <source>
        <strain evidence="1 2">VUL4_2</strain>
    </source>
</reference>
<gene>
    <name evidence="1" type="ORF">BSR29_07740</name>
</gene>